<reference evidence="1" key="1">
    <citation type="submission" date="2024-01" db="EMBL/GenBank/DDBJ databases">
        <title>The diversity of rhizobia nodulating Mimosa spp. in eleven states of Brazil covering several biomes is determined by host plant, location, and edaphic factors.</title>
        <authorList>
            <person name="Rouws L."/>
            <person name="Barauna A."/>
            <person name="Beukes C."/>
            <person name="De Faria S.M."/>
            <person name="Gross E."/>
            <person name="Dos Reis Junior F.B."/>
            <person name="Simon M."/>
            <person name="Maluk M."/>
            <person name="Odee D.W."/>
            <person name="Kenicer G."/>
            <person name="Young J.P.W."/>
            <person name="Reis V.M."/>
            <person name="Zilli J."/>
            <person name="James E.K."/>
        </authorList>
    </citation>
    <scope>NUCLEOTIDE SEQUENCE</scope>
    <source>
        <strain evidence="1">JPY452</strain>
    </source>
</reference>
<evidence type="ECO:0000313" key="1">
    <source>
        <dbReference type="EMBL" id="MEM5399439.1"/>
    </source>
</evidence>
<gene>
    <name evidence="1" type="ORF">VSR83_04975</name>
</gene>
<dbReference type="Proteomes" id="UP001392318">
    <property type="component" value="Unassembled WGS sequence"/>
</dbReference>
<name>A0ACC6RCW0_9BURK</name>
<evidence type="ECO:0000313" key="2">
    <source>
        <dbReference type="Proteomes" id="UP001392318"/>
    </source>
</evidence>
<proteinExistence type="predicted"/>
<sequence length="464" mass="49522">MRILIYGLNYAPEVTGVGKYTAEMAELLAAHGHEMRVICAPPYYPQWRVHDGYRAGRYQRETLRGVGVWRAPLWVPTQQGGLKRIVHLASFALSSLPLLARLAAWRPEAVMLIVPTLFCAPGALLLARAVGARSWLHIQDFEIDAAFDLGLLRGGQGSRLGRAALAGERWLLRRFDVVSSISARMVERAIDKGVDASRAVCLPNWVDTEAIFPLPYPSAFRRRLGIPQDNTVVLYSGNMGAKQGIEILADVATALAVRPDISFVFCGDGAARRELMARCEPLSNCHVLPLQPSSMLNELLNVADIHVLPQRADAADLVMPSKLTGMLASGRAVVAMARPGTSLFDVVSDHGIVVPPEDDAALAAAIVDLAGDPARRAALGRAARRYAKRMLSPRAIFDVLEARLAGLAGEVAGPAGQTQVEPQTAASGAASAQQGGGQSAGQNQSARQAGKGGSTLPEVEQSDV</sequence>
<comment type="caution">
    <text evidence="1">The sequence shown here is derived from an EMBL/GenBank/DDBJ whole genome shotgun (WGS) entry which is preliminary data.</text>
</comment>
<organism evidence="1 2">
    <name type="scientific">Paraburkholderia unamae</name>
    <dbReference type="NCBI Taxonomy" id="219649"/>
    <lineage>
        <taxon>Bacteria</taxon>
        <taxon>Pseudomonadati</taxon>
        <taxon>Pseudomonadota</taxon>
        <taxon>Betaproteobacteria</taxon>
        <taxon>Burkholderiales</taxon>
        <taxon>Burkholderiaceae</taxon>
        <taxon>Paraburkholderia</taxon>
    </lineage>
</organism>
<dbReference type="EMBL" id="JAYMRU010000003">
    <property type="protein sequence ID" value="MEM5399439.1"/>
    <property type="molecule type" value="Genomic_DNA"/>
</dbReference>
<keyword evidence="2" id="KW-1185">Reference proteome</keyword>
<protein>
    <submittedName>
        <fullName evidence="1">Glycosyltransferase WbuB</fullName>
    </submittedName>
</protein>
<accession>A0ACC6RCW0</accession>